<gene>
    <name evidence="4" type="ORF">A2729_04885</name>
</gene>
<comment type="caution">
    <text evidence="4">The sequence shown here is derived from an EMBL/GenBank/DDBJ whole genome shotgun (WGS) entry which is preliminary data.</text>
</comment>
<dbReference type="InterPro" id="IPR001537">
    <property type="entry name" value="SpoU_MeTrfase"/>
</dbReference>
<dbReference type="PANTHER" id="PTHR46429:SF1">
    <property type="entry name" value="23S RRNA (GUANOSINE-2'-O-)-METHYLTRANSFERASE RLMB"/>
    <property type="match status" value="1"/>
</dbReference>
<dbReference type="Proteomes" id="UP000178930">
    <property type="component" value="Unassembled WGS sequence"/>
</dbReference>
<dbReference type="PANTHER" id="PTHR46429">
    <property type="entry name" value="23S RRNA (GUANOSINE-2'-O-)-METHYLTRANSFERASE RLMB"/>
    <property type="match status" value="1"/>
</dbReference>
<dbReference type="GO" id="GO:0003723">
    <property type="term" value="F:RNA binding"/>
    <property type="evidence" value="ECO:0007669"/>
    <property type="project" value="InterPro"/>
</dbReference>
<evidence type="ECO:0000313" key="5">
    <source>
        <dbReference type="Proteomes" id="UP000178930"/>
    </source>
</evidence>
<keyword evidence="2" id="KW-0808">Transferase</keyword>
<dbReference type="GO" id="GO:0006396">
    <property type="term" value="P:RNA processing"/>
    <property type="evidence" value="ECO:0007669"/>
    <property type="project" value="InterPro"/>
</dbReference>
<protein>
    <recommendedName>
        <fullName evidence="3">tRNA/rRNA methyltransferase SpoU type domain-containing protein</fullName>
    </recommendedName>
</protein>
<sequence>MSKVNEIYLIVQNVRSLFNVGAIFRCADVFGVKKIFLCGYTGAPSRKEISKTALGAETWILWEKQWQTHLLVKKLKKQGIKIVVLETSQGAKPLPKFKPAFPLALVVGSETKGVSKKILVLADQVVKIPMLGKKESLNVSVAAGIALYQLRN</sequence>
<dbReference type="GO" id="GO:0032259">
    <property type="term" value="P:methylation"/>
    <property type="evidence" value="ECO:0007669"/>
    <property type="project" value="UniProtKB-KW"/>
</dbReference>
<dbReference type="GO" id="GO:0005829">
    <property type="term" value="C:cytosol"/>
    <property type="evidence" value="ECO:0007669"/>
    <property type="project" value="TreeGrafter"/>
</dbReference>
<dbReference type="SUPFAM" id="SSF75217">
    <property type="entry name" value="alpha/beta knot"/>
    <property type="match status" value="1"/>
</dbReference>
<dbReference type="STRING" id="1797532.A2729_04885"/>
<dbReference type="GO" id="GO:0008173">
    <property type="term" value="F:RNA methyltransferase activity"/>
    <property type="evidence" value="ECO:0007669"/>
    <property type="project" value="InterPro"/>
</dbReference>
<evidence type="ECO:0000256" key="1">
    <source>
        <dbReference type="ARBA" id="ARBA00022603"/>
    </source>
</evidence>
<dbReference type="Gene3D" id="3.40.1280.10">
    <property type="match status" value="1"/>
</dbReference>
<feature type="domain" description="tRNA/rRNA methyltransferase SpoU type" evidence="3">
    <location>
        <begin position="7"/>
        <end position="148"/>
    </location>
</feature>
<evidence type="ECO:0000313" key="4">
    <source>
        <dbReference type="EMBL" id="OGY44248.1"/>
    </source>
</evidence>
<name>A0A1G1XW33_9BACT</name>
<dbReference type="AlphaFoldDB" id="A0A1G1XW33"/>
<dbReference type="InterPro" id="IPR029028">
    <property type="entry name" value="Alpha/beta_knot_MTases"/>
</dbReference>
<keyword evidence="1" id="KW-0489">Methyltransferase</keyword>
<evidence type="ECO:0000259" key="3">
    <source>
        <dbReference type="Pfam" id="PF00588"/>
    </source>
</evidence>
<accession>A0A1G1XW33</accession>
<proteinExistence type="predicted"/>
<organism evidence="4 5">
    <name type="scientific">Candidatus Buchananbacteria bacterium RIFCSPHIGHO2_01_FULL_39_14</name>
    <dbReference type="NCBI Taxonomy" id="1797532"/>
    <lineage>
        <taxon>Bacteria</taxon>
        <taxon>Candidatus Buchananiibacteriota</taxon>
    </lineage>
</organism>
<dbReference type="InterPro" id="IPR004441">
    <property type="entry name" value="rRNA_MeTrfase_TrmH"/>
</dbReference>
<evidence type="ECO:0000256" key="2">
    <source>
        <dbReference type="ARBA" id="ARBA00022679"/>
    </source>
</evidence>
<dbReference type="EMBL" id="MHIB01000019">
    <property type="protein sequence ID" value="OGY44248.1"/>
    <property type="molecule type" value="Genomic_DNA"/>
</dbReference>
<reference evidence="4 5" key="1">
    <citation type="journal article" date="2016" name="Nat. Commun.">
        <title>Thousands of microbial genomes shed light on interconnected biogeochemical processes in an aquifer system.</title>
        <authorList>
            <person name="Anantharaman K."/>
            <person name="Brown C.T."/>
            <person name="Hug L.A."/>
            <person name="Sharon I."/>
            <person name="Castelle C.J."/>
            <person name="Probst A.J."/>
            <person name="Thomas B.C."/>
            <person name="Singh A."/>
            <person name="Wilkins M.J."/>
            <person name="Karaoz U."/>
            <person name="Brodie E.L."/>
            <person name="Williams K.H."/>
            <person name="Hubbard S.S."/>
            <person name="Banfield J.F."/>
        </authorList>
    </citation>
    <scope>NUCLEOTIDE SEQUENCE [LARGE SCALE GENOMIC DNA]</scope>
</reference>
<dbReference type="InterPro" id="IPR029026">
    <property type="entry name" value="tRNA_m1G_MTases_N"/>
</dbReference>
<dbReference type="Pfam" id="PF00588">
    <property type="entry name" value="SpoU_methylase"/>
    <property type="match status" value="1"/>
</dbReference>